<accession>A0A4Z2DZX0</accession>
<keyword evidence="4" id="KW-1185">Reference proteome</keyword>
<name>A0A4Z2DZX0_9TELE</name>
<evidence type="ECO:0000313" key="4">
    <source>
        <dbReference type="Proteomes" id="UP000314294"/>
    </source>
</evidence>
<sequence>MSEGNPGIRSKGALLVMVLVVWEMTVTTAAARGRPTRSPKVTKGHAKNPGDREGFSLSSVGAGEA</sequence>
<gene>
    <name evidence="3" type="ORF">EYF80_067823</name>
</gene>
<feature type="region of interest" description="Disordered" evidence="1">
    <location>
        <begin position="29"/>
        <end position="65"/>
    </location>
</feature>
<reference evidence="3 4" key="1">
    <citation type="submission" date="2019-03" db="EMBL/GenBank/DDBJ databases">
        <title>First draft genome of Liparis tanakae, snailfish: a comprehensive survey of snailfish specific genes.</title>
        <authorList>
            <person name="Kim W."/>
            <person name="Song I."/>
            <person name="Jeong J.-H."/>
            <person name="Kim D."/>
            <person name="Kim S."/>
            <person name="Ryu S."/>
            <person name="Song J.Y."/>
            <person name="Lee S.K."/>
        </authorList>
    </citation>
    <scope>NUCLEOTIDE SEQUENCE [LARGE SCALE GENOMIC DNA]</scope>
    <source>
        <tissue evidence="3">Muscle</tissue>
    </source>
</reference>
<dbReference type="Proteomes" id="UP000314294">
    <property type="component" value="Unassembled WGS sequence"/>
</dbReference>
<dbReference type="EMBL" id="SRLO01024409">
    <property type="protein sequence ID" value="TNN22064.1"/>
    <property type="molecule type" value="Genomic_DNA"/>
</dbReference>
<protein>
    <submittedName>
        <fullName evidence="3">Uncharacterized protein</fullName>
    </submittedName>
</protein>
<comment type="caution">
    <text evidence="3">The sequence shown here is derived from an EMBL/GenBank/DDBJ whole genome shotgun (WGS) entry which is preliminary data.</text>
</comment>
<keyword evidence="2" id="KW-0812">Transmembrane</keyword>
<dbReference type="AlphaFoldDB" id="A0A4Z2DZX0"/>
<feature type="compositionally biased region" description="Basic residues" evidence="1">
    <location>
        <begin position="34"/>
        <end position="46"/>
    </location>
</feature>
<evidence type="ECO:0000313" key="3">
    <source>
        <dbReference type="EMBL" id="TNN22064.1"/>
    </source>
</evidence>
<keyword evidence="2" id="KW-1133">Transmembrane helix</keyword>
<evidence type="ECO:0000256" key="2">
    <source>
        <dbReference type="SAM" id="Phobius"/>
    </source>
</evidence>
<keyword evidence="2" id="KW-0472">Membrane</keyword>
<organism evidence="3 4">
    <name type="scientific">Liparis tanakae</name>
    <name type="common">Tanaka's snailfish</name>
    <dbReference type="NCBI Taxonomy" id="230148"/>
    <lineage>
        <taxon>Eukaryota</taxon>
        <taxon>Metazoa</taxon>
        <taxon>Chordata</taxon>
        <taxon>Craniata</taxon>
        <taxon>Vertebrata</taxon>
        <taxon>Euteleostomi</taxon>
        <taxon>Actinopterygii</taxon>
        <taxon>Neopterygii</taxon>
        <taxon>Teleostei</taxon>
        <taxon>Neoteleostei</taxon>
        <taxon>Acanthomorphata</taxon>
        <taxon>Eupercaria</taxon>
        <taxon>Perciformes</taxon>
        <taxon>Cottioidei</taxon>
        <taxon>Cottales</taxon>
        <taxon>Liparidae</taxon>
        <taxon>Liparis</taxon>
    </lineage>
</organism>
<proteinExistence type="predicted"/>
<feature type="transmembrane region" description="Helical" evidence="2">
    <location>
        <begin position="12"/>
        <end position="31"/>
    </location>
</feature>
<evidence type="ECO:0000256" key="1">
    <source>
        <dbReference type="SAM" id="MobiDB-lite"/>
    </source>
</evidence>